<organism evidence="2 3">
    <name type="scientific">Corchorus capsularis</name>
    <name type="common">Jute</name>
    <dbReference type="NCBI Taxonomy" id="210143"/>
    <lineage>
        <taxon>Eukaryota</taxon>
        <taxon>Viridiplantae</taxon>
        <taxon>Streptophyta</taxon>
        <taxon>Embryophyta</taxon>
        <taxon>Tracheophyta</taxon>
        <taxon>Spermatophyta</taxon>
        <taxon>Magnoliopsida</taxon>
        <taxon>eudicotyledons</taxon>
        <taxon>Gunneridae</taxon>
        <taxon>Pentapetalae</taxon>
        <taxon>rosids</taxon>
        <taxon>malvids</taxon>
        <taxon>Malvales</taxon>
        <taxon>Malvaceae</taxon>
        <taxon>Grewioideae</taxon>
        <taxon>Apeibeae</taxon>
        <taxon>Corchorus</taxon>
    </lineage>
</organism>
<name>A0A1R3FWJ7_COCAP</name>
<feature type="compositionally biased region" description="Polar residues" evidence="1">
    <location>
        <begin position="45"/>
        <end position="56"/>
    </location>
</feature>
<dbReference type="AlphaFoldDB" id="A0A1R3FWJ7"/>
<evidence type="ECO:0000313" key="2">
    <source>
        <dbReference type="EMBL" id="OMO50238.1"/>
    </source>
</evidence>
<protein>
    <submittedName>
        <fullName evidence="2">Golgin subfamily A member 4</fullName>
    </submittedName>
</protein>
<proteinExistence type="predicted"/>
<sequence length="85" mass="9337">MYQPGKKERKTGPPHPIRAEDSIRKPEEKKTEMGERKETMADLASSLSDITSQVPQTIAAPIDPSPPSSAVHSQHESSDTQLTNK</sequence>
<evidence type="ECO:0000313" key="3">
    <source>
        <dbReference type="Proteomes" id="UP000188268"/>
    </source>
</evidence>
<feature type="region of interest" description="Disordered" evidence="1">
    <location>
        <begin position="1"/>
        <end position="85"/>
    </location>
</feature>
<accession>A0A1R3FWJ7</accession>
<keyword evidence="3" id="KW-1185">Reference proteome</keyword>
<gene>
    <name evidence="2" type="ORF">CCACVL1_30561</name>
</gene>
<evidence type="ECO:0000256" key="1">
    <source>
        <dbReference type="SAM" id="MobiDB-lite"/>
    </source>
</evidence>
<dbReference type="Gramene" id="OMO50238">
    <property type="protein sequence ID" value="OMO50238"/>
    <property type="gene ID" value="CCACVL1_30561"/>
</dbReference>
<reference evidence="2 3" key="1">
    <citation type="submission" date="2013-09" db="EMBL/GenBank/DDBJ databases">
        <title>Corchorus capsularis genome sequencing.</title>
        <authorList>
            <person name="Alam M."/>
            <person name="Haque M.S."/>
            <person name="Islam M.S."/>
            <person name="Emdad E.M."/>
            <person name="Islam M.M."/>
            <person name="Ahmed B."/>
            <person name="Halim A."/>
            <person name="Hossen Q.M.M."/>
            <person name="Hossain M.Z."/>
            <person name="Ahmed R."/>
            <person name="Khan M.M."/>
            <person name="Islam R."/>
            <person name="Rashid M.M."/>
            <person name="Khan S.A."/>
            <person name="Rahman M.S."/>
            <person name="Alam M."/>
        </authorList>
    </citation>
    <scope>NUCLEOTIDE SEQUENCE [LARGE SCALE GENOMIC DNA]</scope>
    <source>
        <strain evidence="3">cv. CVL-1</strain>
        <tissue evidence="2">Whole seedling</tissue>
    </source>
</reference>
<comment type="caution">
    <text evidence="2">The sequence shown here is derived from an EMBL/GenBank/DDBJ whole genome shotgun (WGS) entry which is preliminary data.</text>
</comment>
<dbReference type="EMBL" id="AWWV01016228">
    <property type="protein sequence ID" value="OMO50238.1"/>
    <property type="molecule type" value="Genomic_DNA"/>
</dbReference>
<feature type="compositionally biased region" description="Basic and acidic residues" evidence="1">
    <location>
        <begin position="17"/>
        <end position="40"/>
    </location>
</feature>
<dbReference type="Proteomes" id="UP000188268">
    <property type="component" value="Unassembled WGS sequence"/>
</dbReference>